<dbReference type="PROSITE" id="PS00775">
    <property type="entry name" value="GLYCOSYL_HYDROL_F3"/>
    <property type="match status" value="1"/>
</dbReference>
<evidence type="ECO:0000259" key="8">
    <source>
        <dbReference type="SMART" id="SM01217"/>
    </source>
</evidence>
<dbReference type="Gene3D" id="3.20.20.300">
    <property type="entry name" value="Glycoside hydrolase, family 3, N-terminal domain"/>
    <property type="match status" value="1"/>
</dbReference>
<evidence type="ECO:0000256" key="5">
    <source>
        <dbReference type="ARBA" id="ARBA00022801"/>
    </source>
</evidence>
<evidence type="ECO:0000256" key="4">
    <source>
        <dbReference type="ARBA" id="ARBA00022729"/>
    </source>
</evidence>
<evidence type="ECO:0000256" key="2">
    <source>
        <dbReference type="ARBA" id="ARBA00005336"/>
    </source>
</evidence>
<organism evidence="9 10">
    <name type="scientific">Persicobacter psychrovividus</name>
    <dbReference type="NCBI Taxonomy" id="387638"/>
    <lineage>
        <taxon>Bacteria</taxon>
        <taxon>Pseudomonadati</taxon>
        <taxon>Bacteroidota</taxon>
        <taxon>Cytophagia</taxon>
        <taxon>Cytophagales</taxon>
        <taxon>Persicobacteraceae</taxon>
        <taxon>Persicobacter</taxon>
    </lineage>
</organism>
<keyword evidence="4" id="KW-0732">Signal</keyword>
<dbReference type="Gene3D" id="3.40.50.1700">
    <property type="entry name" value="Glycoside hydrolase family 3 C-terminal domain"/>
    <property type="match status" value="1"/>
</dbReference>
<evidence type="ECO:0000256" key="1">
    <source>
        <dbReference type="ARBA" id="ARBA00000448"/>
    </source>
</evidence>
<sequence>MVAALLTACSPQKEQTVVQASVGGFEVAQNTETKIDELLQKMTLEEKVGQMAQVTLDVLTEGENEFVSNEPLVLDKKIVATAFEKYKIGSVLNTANNRARTPEKWNQIISQLQAASIKATGIPMIYGIDAIHGATYTAGATFFPQQVGVGATFNKQVAVDAGQVTAYETRACGIPWTFSPVLDLGRDARWARMWETFGEDVHLVSVMGAGLIEGYQGDKNQMDDPNHLASCLKHYLGYSSFSGKDRTPAYIPENELRERYLVPFQKAVAQGAATVMVNSGVINGTPVHANYNLLTTLLKKEMGFEGLVVTDWADIENLHNRDKVAKTQKEAVKMSINAGVDMSMIPYNFAFCDYLIELVNEGEVPMSRIDDAVRRVLRVKFALNLFEKPVTKLADYPDFGSKKFEDKALNAAAESITLLKNEKAVLPLKANAKVLVTGPNANNMRTLNGGWSYSWQGEKVHEFADKYSTILEAMQDAFGKSNVKYAAGVNYNFEGSYMEEKDINIAAAVRAARGVDAIVLCLGENTYTEKPGDLHDLYISDNQQKLAEAMAKTGKPVILVLNEGRPRLVSKFVDKMDAVVQTYLPGNFGGVALAKILKGEINPSGKLPYTYPKYPNTLITYDFKPAENQEKMSGMYDYESFLDIQWPFGFGLSYTTFEYSNLQLNQKDFKVGDTVEASVTVTNTGKVAGKEAVLLFTKDHFATITPDVSRLRAFDKISLNAGESKVLTFKVPVKDLAFINADNVPVVEEGKFSLGIGSEQVDFNVSETKVVGKTNPVL</sequence>
<comment type="catalytic activity">
    <reaction evidence="1">
        <text>Hydrolysis of terminal, non-reducing beta-D-glucosyl residues with release of beta-D-glucose.</text>
        <dbReference type="EC" id="3.2.1.21"/>
    </reaction>
</comment>
<dbReference type="InterPro" id="IPR001764">
    <property type="entry name" value="Glyco_hydro_3_N"/>
</dbReference>
<comment type="similarity">
    <text evidence="2 7">Belongs to the glycosyl hydrolase 3 family.</text>
</comment>
<dbReference type="Pfam" id="PF14310">
    <property type="entry name" value="Fn3-like"/>
    <property type="match status" value="1"/>
</dbReference>
<dbReference type="InterPro" id="IPR002772">
    <property type="entry name" value="Glyco_hydro_3_C"/>
</dbReference>
<evidence type="ECO:0000256" key="3">
    <source>
        <dbReference type="ARBA" id="ARBA00012744"/>
    </source>
</evidence>
<evidence type="ECO:0000313" key="9">
    <source>
        <dbReference type="EMBL" id="BDD02241.1"/>
    </source>
</evidence>
<dbReference type="PANTHER" id="PTHR30620:SF16">
    <property type="entry name" value="LYSOSOMAL BETA GLUCOSIDASE"/>
    <property type="match status" value="1"/>
</dbReference>
<dbReference type="GO" id="GO:0016787">
    <property type="term" value="F:hydrolase activity"/>
    <property type="evidence" value="ECO:0007669"/>
    <property type="project" value="UniProtKB-KW"/>
</dbReference>
<gene>
    <name evidence="9" type="primary">xloA_3</name>
    <name evidence="9" type="ORF">PEPS_45210</name>
</gene>
<dbReference type="SUPFAM" id="SSF51445">
    <property type="entry name" value="(Trans)glycosidases"/>
    <property type="match status" value="1"/>
</dbReference>
<feature type="domain" description="Fibronectin type III-like" evidence="8">
    <location>
        <begin position="691"/>
        <end position="760"/>
    </location>
</feature>
<protein>
    <recommendedName>
        <fullName evidence="3">beta-glucosidase</fullName>
        <ecNumber evidence="3">3.2.1.21</ecNumber>
    </recommendedName>
</protein>
<accession>A0ABN6LGZ9</accession>
<keyword evidence="5 7" id="KW-0378">Hydrolase</keyword>
<dbReference type="InterPro" id="IPR017853">
    <property type="entry name" value="GH"/>
</dbReference>
<keyword evidence="10" id="KW-1185">Reference proteome</keyword>
<dbReference type="PRINTS" id="PR00133">
    <property type="entry name" value="GLHYDRLASE3"/>
</dbReference>
<dbReference type="Gene3D" id="2.60.40.10">
    <property type="entry name" value="Immunoglobulins"/>
    <property type="match status" value="1"/>
</dbReference>
<dbReference type="Pfam" id="PF00933">
    <property type="entry name" value="Glyco_hydro_3"/>
    <property type="match status" value="1"/>
</dbReference>
<evidence type="ECO:0000313" key="10">
    <source>
        <dbReference type="Proteomes" id="UP001354989"/>
    </source>
</evidence>
<dbReference type="EC" id="3.2.1.21" evidence="3"/>
<dbReference type="InterPro" id="IPR036962">
    <property type="entry name" value="Glyco_hydro_3_N_sf"/>
</dbReference>
<dbReference type="PANTHER" id="PTHR30620">
    <property type="entry name" value="PERIPLASMIC BETA-GLUCOSIDASE-RELATED"/>
    <property type="match status" value="1"/>
</dbReference>
<dbReference type="Pfam" id="PF01915">
    <property type="entry name" value="Glyco_hydro_3_C"/>
    <property type="match status" value="1"/>
</dbReference>
<dbReference type="InterPro" id="IPR026891">
    <property type="entry name" value="Fn3-like"/>
</dbReference>
<name>A0ABN6LGZ9_9BACT</name>
<evidence type="ECO:0000256" key="6">
    <source>
        <dbReference type="ARBA" id="ARBA00023295"/>
    </source>
</evidence>
<proteinExistence type="inferred from homology"/>
<dbReference type="Proteomes" id="UP001354989">
    <property type="component" value="Plasmid pPP7"/>
</dbReference>
<geneLocation type="plasmid" evidence="9 10">
    <name>pPP7</name>
</geneLocation>
<keyword evidence="6 7" id="KW-0326">Glycosidase</keyword>
<dbReference type="InterPro" id="IPR019800">
    <property type="entry name" value="Glyco_hydro_3_AS"/>
</dbReference>
<dbReference type="SMART" id="SM01217">
    <property type="entry name" value="Fn3_like"/>
    <property type="match status" value="1"/>
</dbReference>
<dbReference type="InterPro" id="IPR036881">
    <property type="entry name" value="Glyco_hydro_3_C_sf"/>
</dbReference>
<keyword evidence="9" id="KW-0614">Plasmid</keyword>
<dbReference type="EMBL" id="AP025299">
    <property type="protein sequence ID" value="BDD02241.1"/>
    <property type="molecule type" value="Genomic_DNA"/>
</dbReference>
<dbReference type="InterPro" id="IPR051915">
    <property type="entry name" value="Cellulose_Degrad_GH3"/>
</dbReference>
<dbReference type="InterPro" id="IPR013783">
    <property type="entry name" value="Ig-like_fold"/>
</dbReference>
<evidence type="ECO:0000256" key="7">
    <source>
        <dbReference type="RuleBase" id="RU361161"/>
    </source>
</evidence>
<dbReference type="SUPFAM" id="SSF52279">
    <property type="entry name" value="Beta-D-glucan exohydrolase, C-terminal domain"/>
    <property type="match status" value="1"/>
</dbReference>
<reference evidence="9 10" key="1">
    <citation type="submission" date="2021-12" db="EMBL/GenBank/DDBJ databases">
        <title>Genome sequencing of bacteria with rrn-lacking chromosome and rrn-plasmid.</title>
        <authorList>
            <person name="Anda M."/>
            <person name="Iwasaki W."/>
        </authorList>
    </citation>
    <scope>NUCLEOTIDE SEQUENCE [LARGE SCALE GENOMIC DNA]</scope>
    <source>
        <strain evidence="9 10">NBRC 101262</strain>
        <plasmid evidence="9 10">pPP7</plasmid>
    </source>
</reference>